<gene>
    <name evidence="17" type="ORF">HMI49_25535</name>
</gene>
<comment type="subcellular location">
    <subcellularLocation>
        <location evidence="2">Membrane</location>
        <topology evidence="2">Multi-pass membrane protein</topology>
    </subcellularLocation>
</comment>
<dbReference type="Pfam" id="PF08448">
    <property type="entry name" value="PAS_4"/>
    <property type="match status" value="1"/>
</dbReference>
<organism evidence="17 18">
    <name type="scientific">Corallococcus exercitus</name>
    <dbReference type="NCBI Taxonomy" id="2316736"/>
    <lineage>
        <taxon>Bacteria</taxon>
        <taxon>Pseudomonadati</taxon>
        <taxon>Myxococcota</taxon>
        <taxon>Myxococcia</taxon>
        <taxon>Myxococcales</taxon>
        <taxon>Cystobacterineae</taxon>
        <taxon>Myxococcaceae</taxon>
        <taxon>Corallococcus</taxon>
    </lineage>
</organism>
<dbReference type="InterPro" id="IPR029016">
    <property type="entry name" value="GAF-like_dom_sf"/>
</dbReference>
<keyword evidence="10 13" id="KW-1133">Transmembrane helix</keyword>
<dbReference type="PANTHER" id="PTHR43304:SF1">
    <property type="entry name" value="PAC DOMAIN-CONTAINING PROTEIN"/>
    <property type="match status" value="1"/>
</dbReference>
<dbReference type="SUPFAM" id="SSF55785">
    <property type="entry name" value="PYP-like sensor domain (PAS domain)"/>
    <property type="match status" value="2"/>
</dbReference>
<dbReference type="InterPro" id="IPR000014">
    <property type="entry name" value="PAS"/>
</dbReference>
<feature type="transmembrane region" description="Helical" evidence="13">
    <location>
        <begin position="67"/>
        <end position="88"/>
    </location>
</feature>
<keyword evidence="7" id="KW-0547">Nucleotide-binding</keyword>
<dbReference type="SUPFAM" id="SSF47384">
    <property type="entry name" value="Homodimeric domain of signal transducing histidine kinase"/>
    <property type="match status" value="1"/>
</dbReference>
<feature type="domain" description="PAC" evidence="16">
    <location>
        <begin position="472"/>
        <end position="524"/>
    </location>
</feature>
<dbReference type="InterPro" id="IPR004358">
    <property type="entry name" value="Sig_transdc_His_kin-like_C"/>
</dbReference>
<evidence type="ECO:0000256" key="10">
    <source>
        <dbReference type="ARBA" id="ARBA00022989"/>
    </source>
</evidence>
<evidence type="ECO:0000256" key="3">
    <source>
        <dbReference type="ARBA" id="ARBA00012438"/>
    </source>
</evidence>
<evidence type="ECO:0000256" key="4">
    <source>
        <dbReference type="ARBA" id="ARBA00022553"/>
    </source>
</evidence>
<dbReference type="Pfam" id="PF13493">
    <property type="entry name" value="DUF4118"/>
    <property type="match status" value="1"/>
</dbReference>
<keyword evidence="5" id="KW-0808">Transferase</keyword>
<dbReference type="GO" id="GO:0005524">
    <property type="term" value="F:ATP binding"/>
    <property type="evidence" value="ECO:0007669"/>
    <property type="project" value="UniProtKB-KW"/>
</dbReference>
<dbReference type="InterPro" id="IPR003594">
    <property type="entry name" value="HATPase_dom"/>
</dbReference>
<dbReference type="InterPro" id="IPR003018">
    <property type="entry name" value="GAF"/>
</dbReference>
<reference evidence="17 18" key="1">
    <citation type="submission" date="2020-05" db="EMBL/GenBank/DDBJ databases">
        <authorList>
            <person name="Whitworth D."/>
        </authorList>
    </citation>
    <scope>NUCLEOTIDE SEQUENCE [LARGE SCALE GENOMIC DNA]</scope>
    <source>
        <strain evidence="17 18">AB043B</strain>
    </source>
</reference>
<dbReference type="GO" id="GO:0000155">
    <property type="term" value="F:phosphorelay sensor kinase activity"/>
    <property type="evidence" value="ECO:0007669"/>
    <property type="project" value="InterPro"/>
</dbReference>
<evidence type="ECO:0000256" key="12">
    <source>
        <dbReference type="ARBA" id="ARBA00023136"/>
    </source>
</evidence>
<keyword evidence="6 13" id="KW-0812">Transmembrane</keyword>
<dbReference type="PROSITE" id="PS50113">
    <property type="entry name" value="PAC"/>
    <property type="match status" value="2"/>
</dbReference>
<dbReference type="InterPro" id="IPR025201">
    <property type="entry name" value="KdpD_TM"/>
</dbReference>
<dbReference type="InterPro" id="IPR005467">
    <property type="entry name" value="His_kinase_dom"/>
</dbReference>
<dbReference type="SMART" id="SM00387">
    <property type="entry name" value="HATPase_c"/>
    <property type="match status" value="1"/>
</dbReference>
<protein>
    <recommendedName>
        <fullName evidence="3">histidine kinase</fullName>
        <ecNumber evidence="3">2.7.13.3</ecNumber>
    </recommendedName>
</protein>
<dbReference type="SMART" id="SM00065">
    <property type="entry name" value="GAF"/>
    <property type="match status" value="2"/>
</dbReference>
<dbReference type="EMBL" id="JABFJV010000170">
    <property type="protein sequence ID" value="NOK36575.1"/>
    <property type="molecule type" value="Genomic_DNA"/>
</dbReference>
<evidence type="ECO:0000256" key="11">
    <source>
        <dbReference type="ARBA" id="ARBA00023012"/>
    </source>
</evidence>
<dbReference type="SMART" id="SM00091">
    <property type="entry name" value="PAS"/>
    <property type="match status" value="2"/>
</dbReference>
<dbReference type="PANTHER" id="PTHR43304">
    <property type="entry name" value="PHYTOCHROME-LIKE PROTEIN CPH1"/>
    <property type="match status" value="1"/>
</dbReference>
<dbReference type="InterPro" id="IPR035965">
    <property type="entry name" value="PAS-like_dom_sf"/>
</dbReference>
<feature type="domain" description="PAC" evidence="16">
    <location>
        <begin position="346"/>
        <end position="398"/>
    </location>
</feature>
<evidence type="ECO:0000259" key="15">
    <source>
        <dbReference type="PROSITE" id="PS50112"/>
    </source>
</evidence>
<dbReference type="EC" id="2.7.13.3" evidence="3"/>
<keyword evidence="9" id="KW-0067">ATP-binding</keyword>
<dbReference type="Gene3D" id="1.20.120.620">
    <property type="entry name" value="Backbone structure of the membrane domain of e. Coli histidine kinase receptor kdpd"/>
    <property type="match status" value="1"/>
</dbReference>
<dbReference type="Proteomes" id="UP000563426">
    <property type="component" value="Unassembled WGS sequence"/>
</dbReference>
<evidence type="ECO:0000256" key="6">
    <source>
        <dbReference type="ARBA" id="ARBA00022692"/>
    </source>
</evidence>
<dbReference type="SMART" id="SM00388">
    <property type="entry name" value="HisKA"/>
    <property type="match status" value="1"/>
</dbReference>
<dbReference type="InterPro" id="IPR052162">
    <property type="entry name" value="Sensor_kinase/Photoreceptor"/>
</dbReference>
<keyword evidence="12 13" id="KW-0472">Membrane</keyword>
<evidence type="ECO:0000313" key="18">
    <source>
        <dbReference type="Proteomes" id="UP000563426"/>
    </source>
</evidence>
<dbReference type="SMART" id="SM00086">
    <property type="entry name" value="PAC"/>
    <property type="match status" value="2"/>
</dbReference>
<dbReference type="Gene3D" id="3.30.450.40">
    <property type="match status" value="2"/>
</dbReference>
<dbReference type="Pfam" id="PF00512">
    <property type="entry name" value="HisKA"/>
    <property type="match status" value="1"/>
</dbReference>
<evidence type="ECO:0000313" key="17">
    <source>
        <dbReference type="EMBL" id="NOK36575.1"/>
    </source>
</evidence>
<feature type="domain" description="PAS" evidence="15">
    <location>
        <begin position="399"/>
        <end position="469"/>
    </location>
</feature>
<keyword evidence="8" id="KW-0418">Kinase</keyword>
<evidence type="ECO:0000256" key="5">
    <source>
        <dbReference type="ARBA" id="ARBA00022679"/>
    </source>
</evidence>
<dbReference type="Gene3D" id="1.10.287.130">
    <property type="match status" value="1"/>
</dbReference>
<dbReference type="RefSeq" id="WP_171436883.1">
    <property type="nucleotide sequence ID" value="NZ_JABFJV010000170.1"/>
</dbReference>
<dbReference type="FunFam" id="3.30.565.10:FF:000006">
    <property type="entry name" value="Sensor histidine kinase WalK"/>
    <property type="match status" value="1"/>
</dbReference>
<evidence type="ECO:0000256" key="7">
    <source>
        <dbReference type="ARBA" id="ARBA00022741"/>
    </source>
</evidence>
<sequence>MTSAHGRSHRPVPRLLSQVLRVGALLCACILASRYLDALAQSVPFPIFLAGVMAAGWYGGLWPALSLTILATLVLDLLFILPLHALAISSPGEGVLLGVFFIVGVLISTAAGTLHEARRRAEQSQRLTEALARAATPADIAEVAQAHALTLLGAPLTALWVIPDEGGTETAHLVPIPGMESPPPDALASLAREALRTGAPVLPRRGAARGLSLPLRSSSRVLGVLALLLPGRGGAGARQLQLARSLGDACATALERTLLHERSQRERRLLDSVLEQAPMGVIVAEAPSSRILFYNAASERILGHPVIPSADVSHYARYGGYHADGSPVAAEEYPTARALLKGEQVRNELMRYRRGDGQTALLEISAAPLRTPDGAITASVCVFADVTERQHAEQRLRASEERYRQLFDAAPQVIWTNRTDGGNTQFNSLWFKLTGQTLEDAAHYGWLNAIHPEDRARLKAQREEAIRQEQAYAIDFRLRMVNGGYRWQVGRVVPLYDDSGKFEGWLGAAIDIHERRRAEAVQRFLAEASATLARSLDERETIEQATRLMVPELADWCLVDLQTPGGMERAAVFHPDPSAAEAVEIIRRHRPRPESPSPVLEVFRTGQAKLVERFVDEDYLATVSSDEHLLAARALAPHSLLVVPLIARERLLGAITLLRGGPRECFTQEEQVLAQDFSQRCALAIDNARLLTELKRSLRTRDDFLSSVSHDLRNPLSVIMMRAAGLRAEVAQKGSIVPERLTTATTRILWAAEEMRSMIESLLDLVRSEMGQQPNLRRIPMDVGELVRSVIADQQQVTQRHTFQVHMPETPVRASLDEVRVRRVVRNLLLNAVKYSPEGSSIDVQVQQSDAEGGSWAVIEVRDQGIGIPASDLPHLFERFHRGENVVGRIPGTGLGLFGARQLVEQHGGRITVTSVEGKGSSFRVWLPQQQ</sequence>
<dbReference type="InterPro" id="IPR038318">
    <property type="entry name" value="KdpD_sf"/>
</dbReference>
<dbReference type="Pfam" id="PF02518">
    <property type="entry name" value="HATPase_c"/>
    <property type="match status" value="1"/>
</dbReference>
<dbReference type="PRINTS" id="PR00344">
    <property type="entry name" value="BCTRLSENSOR"/>
</dbReference>
<keyword evidence="4" id="KW-0597">Phosphoprotein</keyword>
<accession>A0A7Y4NT76</accession>
<dbReference type="InterPro" id="IPR036890">
    <property type="entry name" value="HATPase_C_sf"/>
</dbReference>
<dbReference type="NCBIfam" id="TIGR00229">
    <property type="entry name" value="sensory_box"/>
    <property type="match status" value="2"/>
</dbReference>
<dbReference type="CDD" id="cd00130">
    <property type="entry name" value="PAS"/>
    <property type="match status" value="2"/>
</dbReference>
<dbReference type="Pfam" id="PF08447">
    <property type="entry name" value="PAS_3"/>
    <property type="match status" value="1"/>
</dbReference>
<evidence type="ECO:0000259" key="14">
    <source>
        <dbReference type="PROSITE" id="PS50109"/>
    </source>
</evidence>
<dbReference type="InterPro" id="IPR013656">
    <property type="entry name" value="PAS_4"/>
</dbReference>
<dbReference type="FunFam" id="3.30.450.20:FF:000099">
    <property type="entry name" value="Sensory box sensor histidine kinase"/>
    <property type="match status" value="1"/>
</dbReference>
<feature type="transmembrane region" description="Helical" evidence="13">
    <location>
        <begin position="43"/>
        <end position="61"/>
    </location>
</feature>
<dbReference type="AlphaFoldDB" id="A0A7Y4NT76"/>
<dbReference type="InterPro" id="IPR000700">
    <property type="entry name" value="PAS-assoc_C"/>
</dbReference>
<dbReference type="Gene3D" id="3.30.565.10">
    <property type="entry name" value="Histidine kinase-like ATPase, C-terminal domain"/>
    <property type="match status" value="1"/>
</dbReference>
<evidence type="ECO:0000256" key="1">
    <source>
        <dbReference type="ARBA" id="ARBA00000085"/>
    </source>
</evidence>
<keyword evidence="18" id="KW-1185">Reference proteome</keyword>
<dbReference type="Pfam" id="PF01590">
    <property type="entry name" value="GAF"/>
    <property type="match status" value="1"/>
</dbReference>
<comment type="catalytic activity">
    <reaction evidence="1">
        <text>ATP + protein L-histidine = ADP + protein N-phospho-L-histidine.</text>
        <dbReference type="EC" id="2.7.13.3"/>
    </reaction>
</comment>
<dbReference type="InterPro" id="IPR013655">
    <property type="entry name" value="PAS_fold_3"/>
</dbReference>
<dbReference type="InterPro" id="IPR001610">
    <property type="entry name" value="PAC"/>
</dbReference>
<dbReference type="Pfam" id="PF13185">
    <property type="entry name" value="GAF_2"/>
    <property type="match status" value="1"/>
</dbReference>
<feature type="transmembrane region" description="Helical" evidence="13">
    <location>
        <begin position="95"/>
        <end position="114"/>
    </location>
</feature>
<evidence type="ECO:0000259" key="16">
    <source>
        <dbReference type="PROSITE" id="PS50113"/>
    </source>
</evidence>
<dbReference type="Gene3D" id="3.30.450.20">
    <property type="entry name" value="PAS domain"/>
    <property type="match status" value="2"/>
</dbReference>
<dbReference type="GO" id="GO:0016020">
    <property type="term" value="C:membrane"/>
    <property type="evidence" value="ECO:0007669"/>
    <property type="project" value="UniProtKB-SubCell"/>
</dbReference>
<feature type="domain" description="Histidine kinase" evidence="14">
    <location>
        <begin position="707"/>
        <end position="931"/>
    </location>
</feature>
<dbReference type="InterPro" id="IPR036097">
    <property type="entry name" value="HisK_dim/P_sf"/>
</dbReference>
<dbReference type="InterPro" id="IPR003661">
    <property type="entry name" value="HisK_dim/P_dom"/>
</dbReference>
<proteinExistence type="predicted"/>
<dbReference type="PROSITE" id="PS50109">
    <property type="entry name" value="HIS_KIN"/>
    <property type="match status" value="1"/>
</dbReference>
<dbReference type="SUPFAM" id="SSF55874">
    <property type="entry name" value="ATPase domain of HSP90 chaperone/DNA topoisomerase II/histidine kinase"/>
    <property type="match status" value="1"/>
</dbReference>
<evidence type="ECO:0000256" key="8">
    <source>
        <dbReference type="ARBA" id="ARBA00022777"/>
    </source>
</evidence>
<evidence type="ECO:0000256" key="13">
    <source>
        <dbReference type="SAM" id="Phobius"/>
    </source>
</evidence>
<comment type="caution">
    <text evidence="17">The sequence shown here is derived from an EMBL/GenBank/DDBJ whole genome shotgun (WGS) entry which is preliminary data.</text>
</comment>
<dbReference type="PROSITE" id="PS50112">
    <property type="entry name" value="PAS"/>
    <property type="match status" value="1"/>
</dbReference>
<keyword evidence="11" id="KW-0902">Two-component regulatory system</keyword>
<dbReference type="CDD" id="cd00082">
    <property type="entry name" value="HisKA"/>
    <property type="match status" value="1"/>
</dbReference>
<name>A0A7Y4NT76_9BACT</name>
<evidence type="ECO:0000256" key="9">
    <source>
        <dbReference type="ARBA" id="ARBA00022840"/>
    </source>
</evidence>
<dbReference type="CDD" id="cd00075">
    <property type="entry name" value="HATPase"/>
    <property type="match status" value="1"/>
</dbReference>
<dbReference type="SUPFAM" id="SSF55781">
    <property type="entry name" value="GAF domain-like"/>
    <property type="match status" value="2"/>
</dbReference>
<evidence type="ECO:0000256" key="2">
    <source>
        <dbReference type="ARBA" id="ARBA00004141"/>
    </source>
</evidence>